<dbReference type="EMBL" id="SRLO01008907">
    <property type="protein sequence ID" value="TNN27089.1"/>
    <property type="molecule type" value="Genomic_DNA"/>
</dbReference>
<evidence type="ECO:0000256" key="1">
    <source>
        <dbReference type="SAM" id="Phobius"/>
    </source>
</evidence>
<keyword evidence="1" id="KW-0472">Membrane</keyword>
<accession>A0A4Z2EE06</accession>
<feature type="transmembrane region" description="Helical" evidence="1">
    <location>
        <begin position="39"/>
        <end position="64"/>
    </location>
</feature>
<gene>
    <name evidence="2" type="ORF">EYF80_062768</name>
</gene>
<keyword evidence="1" id="KW-0812">Transmembrane</keyword>
<sequence>MSESAEALAADLTNLAICRSVSVEITNLTNGYWLTNPKYVIHVYILYYSYMFIYYIIVTCSYIIL</sequence>
<dbReference type="AlphaFoldDB" id="A0A4Z2EE06"/>
<protein>
    <submittedName>
        <fullName evidence="2">Uncharacterized protein</fullName>
    </submittedName>
</protein>
<evidence type="ECO:0000313" key="2">
    <source>
        <dbReference type="EMBL" id="TNN27089.1"/>
    </source>
</evidence>
<keyword evidence="3" id="KW-1185">Reference proteome</keyword>
<proteinExistence type="predicted"/>
<evidence type="ECO:0000313" key="3">
    <source>
        <dbReference type="Proteomes" id="UP000314294"/>
    </source>
</evidence>
<keyword evidence="1" id="KW-1133">Transmembrane helix</keyword>
<organism evidence="2 3">
    <name type="scientific">Liparis tanakae</name>
    <name type="common">Tanaka's snailfish</name>
    <dbReference type="NCBI Taxonomy" id="230148"/>
    <lineage>
        <taxon>Eukaryota</taxon>
        <taxon>Metazoa</taxon>
        <taxon>Chordata</taxon>
        <taxon>Craniata</taxon>
        <taxon>Vertebrata</taxon>
        <taxon>Euteleostomi</taxon>
        <taxon>Actinopterygii</taxon>
        <taxon>Neopterygii</taxon>
        <taxon>Teleostei</taxon>
        <taxon>Neoteleostei</taxon>
        <taxon>Acanthomorphata</taxon>
        <taxon>Eupercaria</taxon>
        <taxon>Perciformes</taxon>
        <taxon>Cottioidei</taxon>
        <taxon>Cottales</taxon>
        <taxon>Liparidae</taxon>
        <taxon>Liparis</taxon>
    </lineage>
</organism>
<name>A0A4Z2EE06_9TELE</name>
<dbReference type="Proteomes" id="UP000314294">
    <property type="component" value="Unassembled WGS sequence"/>
</dbReference>
<comment type="caution">
    <text evidence="2">The sequence shown here is derived from an EMBL/GenBank/DDBJ whole genome shotgun (WGS) entry which is preliminary data.</text>
</comment>
<reference evidence="2 3" key="1">
    <citation type="submission" date="2019-03" db="EMBL/GenBank/DDBJ databases">
        <title>First draft genome of Liparis tanakae, snailfish: a comprehensive survey of snailfish specific genes.</title>
        <authorList>
            <person name="Kim W."/>
            <person name="Song I."/>
            <person name="Jeong J.-H."/>
            <person name="Kim D."/>
            <person name="Kim S."/>
            <person name="Ryu S."/>
            <person name="Song J.Y."/>
            <person name="Lee S.K."/>
        </authorList>
    </citation>
    <scope>NUCLEOTIDE SEQUENCE [LARGE SCALE GENOMIC DNA]</scope>
    <source>
        <tissue evidence="2">Muscle</tissue>
    </source>
</reference>